<evidence type="ECO:0000313" key="3">
    <source>
        <dbReference type="Proteomes" id="UP000193355"/>
    </source>
</evidence>
<dbReference type="SUPFAM" id="SSF53756">
    <property type="entry name" value="UDP-Glycosyltransferase/glycogen phosphorylase"/>
    <property type="match status" value="1"/>
</dbReference>
<keyword evidence="3" id="KW-1185">Reference proteome</keyword>
<reference evidence="3" key="1">
    <citation type="submission" date="2017-04" db="EMBL/GenBank/DDBJ databases">
        <authorList>
            <person name="Varghese N."/>
            <person name="Submissions S."/>
        </authorList>
    </citation>
    <scope>NUCLEOTIDE SEQUENCE [LARGE SCALE GENOMIC DNA]</scope>
    <source>
        <strain evidence="3">USBA 82</strain>
    </source>
</reference>
<dbReference type="PANTHER" id="PTHR43174:SF3">
    <property type="entry name" value="UDP-N-ACETYLGLUCOSAMINE 2-EPIMERASE"/>
    <property type="match status" value="1"/>
</dbReference>
<evidence type="ECO:0000313" key="2">
    <source>
        <dbReference type="EMBL" id="SMG16814.1"/>
    </source>
</evidence>
<dbReference type="STRING" id="561720.SAMN06275492_10420"/>
<dbReference type="InterPro" id="IPR020004">
    <property type="entry name" value="UDP-GlcNAc_Epase"/>
</dbReference>
<dbReference type="InterPro" id="IPR003331">
    <property type="entry name" value="UDP_GlcNAc_Epimerase_2_dom"/>
</dbReference>
<dbReference type="OrthoDB" id="9803238at2"/>
<proteinExistence type="predicted"/>
<dbReference type="CDD" id="cd03786">
    <property type="entry name" value="GTB_UDP-GlcNAc_2-Epimerase"/>
    <property type="match status" value="1"/>
</dbReference>
<dbReference type="NCBIfam" id="TIGR03568">
    <property type="entry name" value="NeuC_NnaA"/>
    <property type="match status" value="1"/>
</dbReference>
<dbReference type="RefSeq" id="WP_085543838.1">
    <property type="nucleotide sequence ID" value="NZ_FXBB01000004.1"/>
</dbReference>
<dbReference type="GO" id="GO:0004553">
    <property type="term" value="F:hydrolase activity, hydrolyzing O-glycosyl compounds"/>
    <property type="evidence" value="ECO:0007669"/>
    <property type="project" value="InterPro"/>
</dbReference>
<protein>
    <submittedName>
        <fullName evidence="2">UDP-N-acetylglucosamine 2-epimerase (Non-hydrolysing)/GDP/UDP-N,N'-diacetylbacillosamine 2-epimerase (Hydrolysing)</fullName>
    </submittedName>
</protein>
<dbReference type="GO" id="GO:0006047">
    <property type="term" value="P:UDP-N-acetylglucosamine metabolic process"/>
    <property type="evidence" value="ECO:0007669"/>
    <property type="project" value="InterPro"/>
</dbReference>
<name>A0A1X7IP78_9BACT</name>
<evidence type="ECO:0000259" key="1">
    <source>
        <dbReference type="Pfam" id="PF02350"/>
    </source>
</evidence>
<accession>A0A1X7IP78</accession>
<organism evidence="2 3">
    <name type="scientific">Dethiosulfovibrio salsuginis</name>
    <dbReference type="NCBI Taxonomy" id="561720"/>
    <lineage>
        <taxon>Bacteria</taxon>
        <taxon>Thermotogati</taxon>
        <taxon>Synergistota</taxon>
        <taxon>Synergistia</taxon>
        <taxon>Synergistales</taxon>
        <taxon>Dethiosulfovibrionaceae</taxon>
        <taxon>Dethiosulfovibrio</taxon>
    </lineage>
</organism>
<dbReference type="EMBL" id="FXBB01000004">
    <property type="protein sequence ID" value="SMG16814.1"/>
    <property type="molecule type" value="Genomic_DNA"/>
</dbReference>
<dbReference type="Proteomes" id="UP000193355">
    <property type="component" value="Unassembled WGS sequence"/>
</dbReference>
<dbReference type="InterPro" id="IPR029767">
    <property type="entry name" value="WecB-like"/>
</dbReference>
<dbReference type="Gene3D" id="3.40.50.2000">
    <property type="entry name" value="Glycogen Phosphorylase B"/>
    <property type="match status" value="2"/>
</dbReference>
<dbReference type="AlphaFoldDB" id="A0A1X7IP78"/>
<gene>
    <name evidence="2" type="ORF">SAMN06275492_10420</name>
</gene>
<dbReference type="Pfam" id="PF02350">
    <property type="entry name" value="Epimerase_2"/>
    <property type="match status" value="1"/>
</dbReference>
<sequence length="391" mass="42897">MTSKNKARRKIAVVTGTRAEYGLLYWLMKEIQSDPDLELQLIVTGAHLSPEFGLTWREIESDGFPVDRSVEMLLSGDSTVAITKSLGLGLIGFADAFKELSPDVAVILGDRYEMLGVAAAANLAGIPIAHIHGGEITLGAYDDSFRHAITKMSSLHFVANETYRDRVIQMGECPESVFVVGPACADSLSRQALPSKVDLEEHLSIDLGKPLMVVTYHPETRSSLSSEDQIDRLLRALDRFKGATMVFTGANADTDGRIINDRIARFCAEDPKRKVFVQSLGRKRYWGMLSIADVVVGNSSSGVIEAPLVGVPVVNVGDRQAGRIRDPLVIDCHCDEEAIKSSISLALDRGRVDTNGRVELPSPAVTMANHIRAFEFKTPKGFYDIPWRERI</sequence>
<feature type="domain" description="UDP-N-acetylglucosamine 2-epimerase" evidence="1">
    <location>
        <begin position="29"/>
        <end position="349"/>
    </location>
</feature>
<dbReference type="PANTHER" id="PTHR43174">
    <property type="entry name" value="UDP-N-ACETYLGLUCOSAMINE 2-EPIMERASE"/>
    <property type="match status" value="1"/>
</dbReference>